<name>A0A8S1GST5_9PELO</name>
<proteinExistence type="predicted"/>
<reference evidence="1" key="1">
    <citation type="submission" date="2020-10" db="EMBL/GenBank/DDBJ databases">
        <authorList>
            <person name="Kikuchi T."/>
        </authorList>
    </citation>
    <scope>NUCLEOTIDE SEQUENCE</scope>
    <source>
        <strain evidence="1">NKZ352</strain>
    </source>
</reference>
<dbReference type="AlphaFoldDB" id="A0A8S1GST5"/>
<comment type="caution">
    <text evidence="1">The sequence shown here is derived from an EMBL/GenBank/DDBJ whole genome shotgun (WGS) entry which is preliminary data.</text>
</comment>
<organism evidence="1 2">
    <name type="scientific">Caenorhabditis auriculariae</name>
    <dbReference type="NCBI Taxonomy" id="2777116"/>
    <lineage>
        <taxon>Eukaryota</taxon>
        <taxon>Metazoa</taxon>
        <taxon>Ecdysozoa</taxon>
        <taxon>Nematoda</taxon>
        <taxon>Chromadorea</taxon>
        <taxon>Rhabditida</taxon>
        <taxon>Rhabditina</taxon>
        <taxon>Rhabditomorpha</taxon>
        <taxon>Rhabditoidea</taxon>
        <taxon>Rhabditidae</taxon>
        <taxon>Peloderinae</taxon>
        <taxon>Caenorhabditis</taxon>
    </lineage>
</organism>
<gene>
    <name evidence="1" type="ORF">CAUJ_LOCUS1883</name>
</gene>
<dbReference type="Gene3D" id="3.40.50.2300">
    <property type="match status" value="2"/>
</dbReference>
<evidence type="ECO:0000313" key="1">
    <source>
        <dbReference type="EMBL" id="CAD6185964.1"/>
    </source>
</evidence>
<protein>
    <recommendedName>
        <fullName evidence="3">Receptor ligand binding region domain-containing protein</fullName>
    </recommendedName>
</protein>
<sequence length="133" mass="15407">MLRLAELSFNARTDIDFDVLLGTRDLPPMERATVLWNLNRIVCDEMKLGYMIMLAGTNSLNFGVYEAISDSMKVPLIDWEMSNKRPSGKRSSLMTYSVRPPIDQLLVDYIMYKGWRNIVYIHDGANDFIEYET</sequence>
<dbReference type="EMBL" id="CAJGYM010000003">
    <property type="protein sequence ID" value="CAD6185964.1"/>
    <property type="molecule type" value="Genomic_DNA"/>
</dbReference>
<accession>A0A8S1GST5</accession>
<dbReference type="OrthoDB" id="5984008at2759"/>
<keyword evidence="2" id="KW-1185">Reference proteome</keyword>
<evidence type="ECO:0000313" key="2">
    <source>
        <dbReference type="Proteomes" id="UP000835052"/>
    </source>
</evidence>
<evidence type="ECO:0008006" key="3">
    <source>
        <dbReference type="Google" id="ProtNLM"/>
    </source>
</evidence>
<dbReference type="Proteomes" id="UP000835052">
    <property type="component" value="Unassembled WGS sequence"/>
</dbReference>